<dbReference type="EMBL" id="MLFT02000001">
    <property type="protein sequence ID" value="PHT59280.1"/>
    <property type="molecule type" value="Genomic_DNA"/>
</dbReference>
<dbReference type="Proteomes" id="UP000224567">
    <property type="component" value="Unassembled WGS sequence"/>
</dbReference>
<evidence type="ECO:0000313" key="1">
    <source>
        <dbReference type="EMBL" id="PHT59280.1"/>
    </source>
</evidence>
<dbReference type="STRING" id="33114.A0A2G2XP78"/>
<keyword evidence="2" id="KW-1185">Reference proteome</keyword>
<name>A0A2G2XP78_CAPBA</name>
<sequence>MMQKLVTGILLPELRPSATGVRADLVTEIWSDLGAGPGRLTVTVKRRDGRLTDALRRRSGRFSVDERREAAHDAELNPSENKWSECHNGKGTGTSFMFNCFHGWKDVALAHILAFENPSAEGRYLMVELVAHYSEIVKILQELCPTMKLPEKCADDTPIPPKYQVNIERAKQLGVEFTPLAESVKETAESLKEKKFVIESLSGLAFGL</sequence>
<organism evidence="1 2">
    <name type="scientific">Capsicum baccatum</name>
    <name type="common">Peruvian pepper</name>
    <dbReference type="NCBI Taxonomy" id="33114"/>
    <lineage>
        <taxon>Eukaryota</taxon>
        <taxon>Viridiplantae</taxon>
        <taxon>Streptophyta</taxon>
        <taxon>Embryophyta</taxon>
        <taxon>Tracheophyta</taxon>
        <taxon>Spermatophyta</taxon>
        <taxon>Magnoliopsida</taxon>
        <taxon>eudicotyledons</taxon>
        <taxon>Gunneridae</taxon>
        <taxon>Pentapetalae</taxon>
        <taxon>asterids</taxon>
        <taxon>lamiids</taxon>
        <taxon>Solanales</taxon>
        <taxon>Solanaceae</taxon>
        <taxon>Solanoideae</taxon>
        <taxon>Capsiceae</taxon>
        <taxon>Capsicum</taxon>
    </lineage>
</organism>
<gene>
    <name evidence="1" type="ORF">CQW23_01643</name>
</gene>
<reference evidence="1 2" key="1">
    <citation type="journal article" date="2017" name="Genome Biol.">
        <title>New reference genome sequences of hot pepper reveal the massive evolution of plant disease-resistance genes by retroduplication.</title>
        <authorList>
            <person name="Kim S."/>
            <person name="Park J."/>
            <person name="Yeom S.I."/>
            <person name="Kim Y.M."/>
            <person name="Seo E."/>
            <person name="Kim K.T."/>
            <person name="Kim M.S."/>
            <person name="Lee J.M."/>
            <person name="Cheong K."/>
            <person name="Shin H.S."/>
            <person name="Kim S.B."/>
            <person name="Han K."/>
            <person name="Lee J."/>
            <person name="Park M."/>
            <person name="Lee H.A."/>
            <person name="Lee H.Y."/>
            <person name="Lee Y."/>
            <person name="Oh S."/>
            <person name="Lee J.H."/>
            <person name="Choi E."/>
            <person name="Choi E."/>
            <person name="Lee S.E."/>
            <person name="Jeon J."/>
            <person name="Kim H."/>
            <person name="Choi G."/>
            <person name="Song H."/>
            <person name="Lee J."/>
            <person name="Lee S.C."/>
            <person name="Kwon J.K."/>
            <person name="Lee H.Y."/>
            <person name="Koo N."/>
            <person name="Hong Y."/>
            <person name="Kim R.W."/>
            <person name="Kang W.H."/>
            <person name="Huh J.H."/>
            <person name="Kang B.C."/>
            <person name="Yang T.J."/>
            <person name="Lee Y.H."/>
            <person name="Bennetzen J.L."/>
            <person name="Choi D."/>
        </authorList>
    </citation>
    <scope>NUCLEOTIDE SEQUENCE [LARGE SCALE GENOMIC DNA]</scope>
    <source>
        <strain evidence="2">cv. PBC81</strain>
    </source>
</reference>
<accession>A0A2G2XP78</accession>
<dbReference type="AlphaFoldDB" id="A0A2G2XP78"/>
<proteinExistence type="predicted"/>
<protein>
    <submittedName>
        <fullName evidence="1">Uncharacterized protein</fullName>
    </submittedName>
</protein>
<comment type="caution">
    <text evidence="1">The sequence shown here is derived from an EMBL/GenBank/DDBJ whole genome shotgun (WGS) entry which is preliminary data.</text>
</comment>
<dbReference type="OrthoDB" id="2735536at2759"/>
<evidence type="ECO:0000313" key="2">
    <source>
        <dbReference type="Proteomes" id="UP000224567"/>
    </source>
</evidence>
<dbReference type="Gene3D" id="3.40.50.720">
    <property type="entry name" value="NAD(P)-binding Rossmann-like Domain"/>
    <property type="match status" value="1"/>
</dbReference>
<dbReference type="InterPro" id="IPR036291">
    <property type="entry name" value="NAD(P)-bd_dom_sf"/>
</dbReference>
<dbReference type="SUPFAM" id="SSF51735">
    <property type="entry name" value="NAD(P)-binding Rossmann-fold domains"/>
    <property type="match status" value="1"/>
</dbReference>
<reference evidence="2" key="2">
    <citation type="journal article" date="2017" name="J. Anim. Genet.">
        <title>Multiple reference genome sequences of hot pepper reveal the massive evolution of plant disease resistance genes by retroduplication.</title>
        <authorList>
            <person name="Kim S."/>
            <person name="Park J."/>
            <person name="Yeom S.-I."/>
            <person name="Kim Y.-M."/>
            <person name="Seo E."/>
            <person name="Kim K.-T."/>
            <person name="Kim M.-S."/>
            <person name="Lee J.M."/>
            <person name="Cheong K."/>
            <person name="Shin H.-S."/>
            <person name="Kim S.-B."/>
            <person name="Han K."/>
            <person name="Lee J."/>
            <person name="Park M."/>
            <person name="Lee H.-A."/>
            <person name="Lee H.-Y."/>
            <person name="Lee Y."/>
            <person name="Oh S."/>
            <person name="Lee J.H."/>
            <person name="Choi E."/>
            <person name="Choi E."/>
            <person name="Lee S.E."/>
            <person name="Jeon J."/>
            <person name="Kim H."/>
            <person name="Choi G."/>
            <person name="Song H."/>
            <person name="Lee J."/>
            <person name="Lee S.-C."/>
            <person name="Kwon J.-K."/>
            <person name="Lee H.-Y."/>
            <person name="Koo N."/>
            <person name="Hong Y."/>
            <person name="Kim R.W."/>
            <person name="Kang W.-H."/>
            <person name="Huh J.H."/>
            <person name="Kang B.-C."/>
            <person name="Yang T.-J."/>
            <person name="Lee Y.-H."/>
            <person name="Bennetzen J.L."/>
            <person name="Choi D."/>
        </authorList>
    </citation>
    <scope>NUCLEOTIDE SEQUENCE [LARGE SCALE GENOMIC DNA]</scope>
    <source>
        <strain evidence="2">cv. PBC81</strain>
    </source>
</reference>